<name>A0A0P0EZI2_AZOBR</name>
<dbReference type="KEGG" id="abf:AMK58_09885"/>
<reference evidence="1 4" key="2">
    <citation type="submission" date="2023-11" db="EMBL/GenBank/DDBJ databases">
        <title>MicrobeMod: A computational toolkit for identifying prokaryotic methylation and restriction-modification with nanopore sequencing.</title>
        <authorList>
            <person name="Crits-Christoph A."/>
            <person name="Kang S.C."/>
            <person name="Lee H."/>
            <person name="Ostrov N."/>
        </authorList>
    </citation>
    <scope>NUCLEOTIDE SEQUENCE [LARGE SCALE GENOMIC DNA]</scope>
    <source>
        <strain evidence="1 4">ATCC 29145</strain>
    </source>
</reference>
<evidence type="ECO:0008006" key="5">
    <source>
        <dbReference type="Google" id="ProtNLM"/>
    </source>
</evidence>
<evidence type="ECO:0000313" key="1">
    <source>
        <dbReference type="EMBL" id="MDX5954461.1"/>
    </source>
</evidence>
<gene>
    <name evidence="2" type="ORF">D3868_04065</name>
    <name evidence="1" type="ORF">SIM66_25140</name>
</gene>
<dbReference type="EMBL" id="CP032339">
    <property type="protein sequence ID" value="QCO08287.1"/>
    <property type="molecule type" value="Genomic_DNA"/>
</dbReference>
<evidence type="ECO:0000313" key="2">
    <source>
        <dbReference type="EMBL" id="QCO08287.1"/>
    </source>
</evidence>
<organism evidence="2 3">
    <name type="scientific">Azospirillum brasilense</name>
    <dbReference type="NCBI Taxonomy" id="192"/>
    <lineage>
        <taxon>Bacteria</taxon>
        <taxon>Pseudomonadati</taxon>
        <taxon>Pseudomonadota</taxon>
        <taxon>Alphaproteobacteria</taxon>
        <taxon>Rhodospirillales</taxon>
        <taxon>Azospirillaceae</taxon>
        <taxon>Azospirillum</taxon>
    </lineage>
</organism>
<accession>A0A0P0EZI2</accession>
<evidence type="ECO:0000313" key="4">
    <source>
        <dbReference type="Proteomes" id="UP001277471"/>
    </source>
</evidence>
<proteinExistence type="predicted"/>
<protein>
    <recommendedName>
        <fullName evidence="5">Acetolactate synthase small subunit</fullName>
    </recommendedName>
</protein>
<dbReference type="RefSeq" id="WP_035674923.1">
    <property type="nucleotide sequence ID" value="NZ_CP012914.1"/>
</dbReference>
<evidence type="ECO:0000313" key="3">
    <source>
        <dbReference type="Proteomes" id="UP000298774"/>
    </source>
</evidence>
<keyword evidence="4" id="KW-1185">Reference proteome</keyword>
<dbReference type="GeneID" id="56452675"/>
<dbReference type="EMBL" id="JAWXYC010000004">
    <property type="protein sequence ID" value="MDX5954461.1"/>
    <property type="molecule type" value="Genomic_DNA"/>
</dbReference>
<dbReference type="AlphaFoldDB" id="A0A0P0EZI2"/>
<dbReference type="Proteomes" id="UP000298774">
    <property type="component" value="Chromosome"/>
</dbReference>
<reference evidence="2 3" key="1">
    <citation type="submission" date="2018-09" db="EMBL/GenBank/DDBJ databases">
        <title>Whole genome based analysis of evolution and adaptive divergence in Indian and Brazilian strains of Azospirillum brasilense.</title>
        <authorList>
            <person name="Singh C."/>
            <person name="Tripathi A.K."/>
        </authorList>
    </citation>
    <scope>NUCLEOTIDE SEQUENCE [LARGE SCALE GENOMIC DNA]</scope>
    <source>
        <strain evidence="2 3">MTCC4038</strain>
    </source>
</reference>
<sequence>MSTVTLSTVTLAAPAAESRPTDPNRLVRFAVQADADPGTLPRVLELFAKRGLVPLSLNSRLLGETLTMEVEMTGMVAAESNHVGNCLRQIPMVLAVAVTERTLPLDLPAAAE</sequence>
<dbReference type="Proteomes" id="UP001277471">
    <property type="component" value="Unassembled WGS sequence"/>
</dbReference>